<organism evidence="1 2">
    <name type="scientific">Hydrocarboniclastica marina</name>
    <dbReference type="NCBI Taxonomy" id="2259620"/>
    <lineage>
        <taxon>Bacteria</taxon>
        <taxon>Pseudomonadati</taxon>
        <taxon>Pseudomonadota</taxon>
        <taxon>Gammaproteobacteria</taxon>
        <taxon>Alteromonadales</taxon>
        <taxon>Alteromonadaceae</taxon>
        <taxon>Hydrocarboniclastica</taxon>
    </lineage>
</organism>
<reference evidence="1 2" key="1">
    <citation type="submission" date="2018-07" db="EMBL/GenBank/DDBJ databases">
        <title>Marsedoiliclastica nanhaica gen. nov. sp. nov., a novel marine hydrocarbonoclastic bacterium isolated from an in-situ enriched hydrocarbon-degrading consortium in deep-sea sediment.</title>
        <authorList>
            <person name="Dong C."/>
            <person name="Ma T."/>
            <person name="Liu R."/>
            <person name="Shao Z."/>
        </authorList>
    </citation>
    <scope>NUCLEOTIDE SEQUENCE [LARGE SCALE GENOMIC DNA]</scope>
    <source>
        <strain evidence="2">soil36-7</strain>
    </source>
</reference>
<dbReference type="Proteomes" id="UP000298049">
    <property type="component" value="Chromosome"/>
</dbReference>
<evidence type="ECO:0000313" key="1">
    <source>
        <dbReference type="EMBL" id="QCF24561.1"/>
    </source>
</evidence>
<proteinExistence type="predicted"/>
<evidence type="ECO:0000313" key="2">
    <source>
        <dbReference type="Proteomes" id="UP000298049"/>
    </source>
</evidence>
<dbReference type="EMBL" id="CP031093">
    <property type="protein sequence ID" value="QCF24561.1"/>
    <property type="molecule type" value="Genomic_DNA"/>
</dbReference>
<name>A0A4P7XCM8_9ALTE</name>
<protein>
    <submittedName>
        <fullName evidence="1">Uncharacterized protein</fullName>
    </submittedName>
</protein>
<gene>
    <name evidence="1" type="ORF">soil367_00530</name>
</gene>
<keyword evidence="2" id="KW-1185">Reference proteome</keyword>
<dbReference type="KEGG" id="hmi:soil367_00530"/>
<accession>A0A4P7XCM8</accession>
<dbReference type="AlphaFoldDB" id="A0A4P7XCM8"/>
<sequence length="192" mass="20569">MNRAPGTYATGIIEFEDNNFVGVLEQYRGGRPSTGNFQGNIEGQSYASYFEGESFRMSDGEKESTFAFERQDKVSALGVSLSKIASSDWTDTQTPSVNTTFSISEDGTVGGGGGGASCTFNGTASVPDPSVNVFKIDYVASNCQASSSTDFTPSEQEGSFQGYGFYKPAGNTSEQLVILVDNDKISRYYVLD</sequence>